<dbReference type="RefSeq" id="WP_015558974.1">
    <property type="nucleotide sequence ID" value="NC_021039.1"/>
</dbReference>
<dbReference type="GeneID" id="83156706"/>
<evidence type="ECO:0000313" key="2">
    <source>
        <dbReference type="Proteomes" id="UP000007054"/>
    </source>
</evidence>
<dbReference type="EMBL" id="FP929052">
    <property type="protein sequence ID" value="CBL18068.1"/>
    <property type="molecule type" value="Genomic_DNA"/>
</dbReference>
<keyword evidence="2" id="KW-1185">Reference proteome</keyword>
<dbReference type="HOGENOM" id="CLU_1365365_0_0_9"/>
<reference evidence="1" key="1">
    <citation type="submission" date="2010-03" db="EMBL/GenBank/DDBJ databases">
        <title>The genome sequence of Ruminococcus sp. 18P13.</title>
        <authorList>
            <consortium name="metaHIT consortium -- http://www.metahit.eu/"/>
            <person name="Pajon A."/>
            <person name="Turner K."/>
            <person name="Parkhill J."/>
            <person name="Bernalier A."/>
        </authorList>
    </citation>
    <scope>NUCLEOTIDE SEQUENCE [LARGE SCALE GENOMIC DNA]</scope>
    <source>
        <strain evidence="1">Type strain: 18P13</strain>
    </source>
</reference>
<organism evidence="1 2">
    <name type="scientific">Ruminococcus champanellensis (strain DSM 18848 / JCM 17042 / KCTC 15320 / 18P13)</name>
    <dbReference type="NCBI Taxonomy" id="213810"/>
    <lineage>
        <taxon>Bacteria</taxon>
        <taxon>Bacillati</taxon>
        <taxon>Bacillota</taxon>
        <taxon>Clostridia</taxon>
        <taxon>Eubacteriales</taxon>
        <taxon>Oscillospiraceae</taxon>
        <taxon>Ruminococcus</taxon>
    </lineage>
</organism>
<name>D4LEM3_RUMC1</name>
<protein>
    <submittedName>
        <fullName evidence="1">Uncharacterized protein</fullName>
    </submittedName>
</protein>
<gene>
    <name evidence="1" type="ordered locus">RUM_20420</name>
</gene>
<evidence type="ECO:0000313" key="1">
    <source>
        <dbReference type="EMBL" id="CBL18068.1"/>
    </source>
</evidence>
<dbReference type="KEGG" id="rch:RUM_20420"/>
<dbReference type="BioCyc" id="RCHA213810:RUM_RS09905-MONOMER"/>
<dbReference type="PATRIC" id="fig|213810.4.peg.1929"/>
<dbReference type="Proteomes" id="UP000007054">
    <property type="component" value="Chromosome"/>
</dbReference>
<proteinExistence type="predicted"/>
<accession>D4LEM3</accession>
<dbReference type="STRING" id="213810.RUM_20420"/>
<reference evidence="1" key="2">
    <citation type="submission" date="2010-03" db="EMBL/GenBank/DDBJ databases">
        <authorList>
            <person name="Pajon A."/>
        </authorList>
    </citation>
    <scope>NUCLEOTIDE SEQUENCE</scope>
    <source>
        <strain evidence="1">Type strain: 18P13</strain>
    </source>
</reference>
<dbReference type="AlphaFoldDB" id="D4LEM3"/>
<sequence>MRNVFISAENDTLLISLLNLRNPNALISASDFVDFSMNEPRELPYVSDYLVDFDETVEELRRFIGTSVYKGFMKLDYLIVLPDDCTNVESAALDNMLHFCGAKDCISENRAFLLSKKPEYLAVTESKRCVTVTHVTADAPETEQVFLDVNSCTKETIQQACKVLDELGELPVYTYGLRADFQVGTPVSIEKIMRNFVSIQ</sequence>